<dbReference type="OrthoDB" id="6054650at2759"/>
<evidence type="ECO:0000313" key="2">
    <source>
        <dbReference type="Proteomes" id="UP000507470"/>
    </source>
</evidence>
<dbReference type="AlphaFoldDB" id="A0A6J8CPV5"/>
<accession>A0A6J8CPV5</accession>
<organism evidence="1 2">
    <name type="scientific">Mytilus coruscus</name>
    <name type="common">Sea mussel</name>
    <dbReference type="NCBI Taxonomy" id="42192"/>
    <lineage>
        <taxon>Eukaryota</taxon>
        <taxon>Metazoa</taxon>
        <taxon>Spiralia</taxon>
        <taxon>Lophotrochozoa</taxon>
        <taxon>Mollusca</taxon>
        <taxon>Bivalvia</taxon>
        <taxon>Autobranchia</taxon>
        <taxon>Pteriomorphia</taxon>
        <taxon>Mytilida</taxon>
        <taxon>Mytiloidea</taxon>
        <taxon>Mytilidae</taxon>
        <taxon>Mytilinae</taxon>
        <taxon>Mytilus</taxon>
    </lineage>
</organism>
<gene>
    <name evidence="1" type="ORF">MCOR_31915</name>
</gene>
<proteinExistence type="predicted"/>
<reference evidence="1 2" key="1">
    <citation type="submission" date="2020-06" db="EMBL/GenBank/DDBJ databases">
        <authorList>
            <person name="Li R."/>
            <person name="Bekaert M."/>
        </authorList>
    </citation>
    <scope>NUCLEOTIDE SEQUENCE [LARGE SCALE GENOMIC DNA]</scope>
    <source>
        <strain evidence="2">wild</strain>
    </source>
</reference>
<protein>
    <submittedName>
        <fullName evidence="1">Uncharacterized protein</fullName>
    </submittedName>
</protein>
<dbReference type="Proteomes" id="UP000507470">
    <property type="component" value="Unassembled WGS sequence"/>
</dbReference>
<sequence length="166" mass="18955">MYVLPDVDVIDDLRKIKPPKQCDKCTLVMATDLNHPGFTRLRLEETISVLYLKHSSLIPGELQLEVEYSAINKPSVVMSHCLKFLCYHHFGNICNRQHALRDLYLAVKEHCDKGSTRSSDSLKILRLCMELSGDKNTAFERFQNALQSNYKICPSAEIGKSNILDR</sequence>
<keyword evidence="2" id="KW-1185">Reference proteome</keyword>
<evidence type="ECO:0000313" key="1">
    <source>
        <dbReference type="EMBL" id="CAC5397486.1"/>
    </source>
</evidence>
<name>A0A6J8CPV5_MYTCO</name>
<dbReference type="EMBL" id="CACVKT020005685">
    <property type="protein sequence ID" value="CAC5397486.1"/>
    <property type="molecule type" value="Genomic_DNA"/>
</dbReference>